<evidence type="ECO:0000259" key="5">
    <source>
        <dbReference type="Pfam" id="PF01397"/>
    </source>
</evidence>
<dbReference type="Pfam" id="PF01397">
    <property type="entry name" value="Terpene_synth"/>
    <property type="match status" value="1"/>
</dbReference>
<dbReference type="InterPro" id="IPR008930">
    <property type="entry name" value="Terpenoid_cyclase/PrenylTrfase"/>
</dbReference>
<reference evidence="7" key="1">
    <citation type="submission" date="2020-07" db="EMBL/GenBank/DDBJ databases">
        <title>Genome sequence and genetic diversity analysis of an under-domesticated orphan crop, white fonio (Digitaria exilis).</title>
        <authorList>
            <person name="Bennetzen J.L."/>
            <person name="Chen S."/>
            <person name="Ma X."/>
            <person name="Wang X."/>
            <person name="Yssel A.E.J."/>
            <person name="Chaluvadi S.R."/>
            <person name="Johnson M."/>
            <person name="Gangashetty P."/>
            <person name="Hamidou F."/>
            <person name="Sanogo M.D."/>
            <person name="Zwaenepoel A."/>
            <person name="Wallace J."/>
            <person name="Van De Peer Y."/>
            <person name="Van Deynze A."/>
        </authorList>
    </citation>
    <scope>NUCLEOTIDE SEQUENCE</scope>
    <source>
        <tissue evidence="7">Leaves</tissue>
    </source>
</reference>
<evidence type="ECO:0000313" key="8">
    <source>
        <dbReference type="Proteomes" id="UP000636709"/>
    </source>
</evidence>
<dbReference type="InterPro" id="IPR008949">
    <property type="entry name" value="Isoprenoid_synthase_dom_sf"/>
</dbReference>
<evidence type="ECO:0000256" key="3">
    <source>
        <dbReference type="ARBA" id="ARBA00022723"/>
    </source>
</evidence>
<dbReference type="InterPro" id="IPR036965">
    <property type="entry name" value="Terpene_synth_N_sf"/>
</dbReference>
<feature type="domain" description="Terpene synthase metal-binding" evidence="6">
    <location>
        <begin position="275"/>
        <end position="512"/>
    </location>
</feature>
<dbReference type="FunFam" id="1.10.600.10:FF:000007">
    <property type="entry name" value="Isoprene synthase, chloroplastic"/>
    <property type="match status" value="1"/>
</dbReference>
<keyword evidence="8" id="KW-1185">Reference proteome</keyword>
<comment type="cofactor">
    <cofactor evidence="1">
        <name>Mn(2+)</name>
        <dbReference type="ChEBI" id="CHEBI:29035"/>
    </cofactor>
</comment>
<dbReference type="Gene3D" id="1.50.10.130">
    <property type="entry name" value="Terpene synthase, N-terminal domain"/>
    <property type="match status" value="1"/>
</dbReference>
<feature type="domain" description="Terpene synthase N-terminal" evidence="5">
    <location>
        <begin position="37"/>
        <end position="216"/>
    </location>
</feature>
<dbReference type="Proteomes" id="UP000636709">
    <property type="component" value="Unassembled WGS sequence"/>
</dbReference>
<dbReference type="Gene3D" id="1.10.600.10">
    <property type="entry name" value="Farnesyl Diphosphate Synthase"/>
    <property type="match status" value="1"/>
</dbReference>
<dbReference type="PANTHER" id="PTHR31225:SF252">
    <property type="entry name" value="TERPENE SYNTHASE 12-RELATED"/>
    <property type="match status" value="1"/>
</dbReference>
<gene>
    <name evidence="7" type="ORF">HU200_045524</name>
</gene>
<dbReference type="GO" id="GO:0016102">
    <property type="term" value="P:diterpenoid biosynthetic process"/>
    <property type="evidence" value="ECO:0007669"/>
    <property type="project" value="InterPro"/>
</dbReference>
<dbReference type="OrthoDB" id="746449at2759"/>
<dbReference type="Pfam" id="PF03936">
    <property type="entry name" value="Terpene_synth_C"/>
    <property type="match status" value="1"/>
</dbReference>
<evidence type="ECO:0000256" key="2">
    <source>
        <dbReference type="ARBA" id="ARBA00001946"/>
    </source>
</evidence>
<evidence type="ECO:0000256" key="1">
    <source>
        <dbReference type="ARBA" id="ARBA00001936"/>
    </source>
</evidence>
<dbReference type="GO" id="GO:0010333">
    <property type="term" value="F:terpene synthase activity"/>
    <property type="evidence" value="ECO:0007669"/>
    <property type="project" value="InterPro"/>
</dbReference>
<dbReference type="InterPro" id="IPR050148">
    <property type="entry name" value="Terpene_synthase-like"/>
</dbReference>
<dbReference type="CDD" id="cd00684">
    <property type="entry name" value="Terpene_cyclase_plant_C1"/>
    <property type="match status" value="1"/>
</dbReference>
<protein>
    <submittedName>
        <fullName evidence="7">Uncharacterized protein</fullName>
    </submittedName>
</protein>
<evidence type="ECO:0000259" key="6">
    <source>
        <dbReference type="Pfam" id="PF03936"/>
    </source>
</evidence>
<dbReference type="SFLD" id="SFLDS00005">
    <property type="entry name" value="Isoprenoid_Synthase_Type_I"/>
    <property type="match status" value="1"/>
</dbReference>
<sequence>MARRRSPRHQVCCLLAAETPDAWKPGRRSANYQPSSWDYDALLSLDSGNRNQVYPCEYYKLKRSITDTLLKKAESASKLCTIDAMQRLGISYHFEEEISDILNSVSKERAKEQHADDDLASAALKFRLLRENGFPTTPGISKNVAGPLSYHNYRKCSIKTAGQEDVNALLSLYEASNLAFPDEELLDVARIFSAKALKELMPSMPPHLSEGVAHALELPLHWRAPRLETRWFINHYSRDINMCPLLLQFAKLDFNKVQDEHQQDLVTVTRWWRNIAFGKKLTFARDRLMECFHYANGIVWEPKHGPCCQMLTKVSSLIVHLDDVYDVYGTMDELVLLTEAIARWDASPSEALPDYMKAVYYAIYNTTNEVADHSLREHGCRMHHLLQKSWHDLCMAFMMEAKWYHGKYRPRLQDYLENGRISSSAPLLLLHAFPMLSSLVNMKTLDQIQTNPRLVHSASLILRLCNDSATHTDELKRGDAPSSIGIHMFENGANEEDSRTAMQDLILEAWKTVNEEAFDDCQLSVPFKKACINLARISYCIYQDGDGIGAPNRLKKKQIKELFLEPIDEMNHHSMHIIFKR</sequence>
<dbReference type="SUPFAM" id="SSF48239">
    <property type="entry name" value="Terpenoid cyclases/Protein prenyltransferases"/>
    <property type="match status" value="1"/>
</dbReference>
<dbReference type="InterPro" id="IPR034741">
    <property type="entry name" value="Terpene_cyclase-like_1_C"/>
</dbReference>
<dbReference type="PANTHER" id="PTHR31225">
    <property type="entry name" value="OS04G0344100 PROTEIN-RELATED"/>
    <property type="match status" value="1"/>
</dbReference>
<keyword evidence="4" id="KW-0460">Magnesium</keyword>
<dbReference type="AlphaFoldDB" id="A0A835EFL7"/>
<dbReference type="InterPro" id="IPR044814">
    <property type="entry name" value="Terpene_cyclase_plant_C1"/>
</dbReference>
<dbReference type="GO" id="GO:0000287">
    <property type="term" value="F:magnesium ion binding"/>
    <property type="evidence" value="ECO:0007669"/>
    <property type="project" value="InterPro"/>
</dbReference>
<accession>A0A835EFL7</accession>
<comment type="caution">
    <text evidence="7">The sequence shown here is derived from an EMBL/GenBank/DDBJ whole genome shotgun (WGS) entry which is preliminary data.</text>
</comment>
<dbReference type="InterPro" id="IPR001906">
    <property type="entry name" value="Terpene_synth_N"/>
</dbReference>
<dbReference type="SFLD" id="SFLDG01019">
    <property type="entry name" value="Terpene_Cyclase_Like_1_C_Termi"/>
    <property type="match status" value="1"/>
</dbReference>
<evidence type="ECO:0000256" key="4">
    <source>
        <dbReference type="ARBA" id="ARBA00022842"/>
    </source>
</evidence>
<name>A0A835EFL7_9POAL</name>
<dbReference type="EMBL" id="JACEFO010002112">
    <property type="protein sequence ID" value="KAF8680827.1"/>
    <property type="molecule type" value="Genomic_DNA"/>
</dbReference>
<organism evidence="7 8">
    <name type="scientific">Digitaria exilis</name>
    <dbReference type="NCBI Taxonomy" id="1010633"/>
    <lineage>
        <taxon>Eukaryota</taxon>
        <taxon>Viridiplantae</taxon>
        <taxon>Streptophyta</taxon>
        <taxon>Embryophyta</taxon>
        <taxon>Tracheophyta</taxon>
        <taxon>Spermatophyta</taxon>
        <taxon>Magnoliopsida</taxon>
        <taxon>Liliopsida</taxon>
        <taxon>Poales</taxon>
        <taxon>Poaceae</taxon>
        <taxon>PACMAD clade</taxon>
        <taxon>Panicoideae</taxon>
        <taxon>Panicodae</taxon>
        <taxon>Paniceae</taxon>
        <taxon>Anthephorinae</taxon>
        <taxon>Digitaria</taxon>
    </lineage>
</organism>
<comment type="cofactor">
    <cofactor evidence="2">
        <name>Mg(2+)</name>
        <dbReference type="ChEBI" id="CHEBI:18420"/>
    </cofactor>
</comment>
<dbReference type="InterPro" id="IPR005630">
    <property type="entry name" value="Terpene_synthase_metal-bd"/>
</dbReference>
<keyword evidence="3" id="KW-0479">Metal-binding</keyword>
<proteinExistence type="predicted"/>
<dbReference type="SUPFAM" id="SSF48576">
    <property type="entry name" value="Terpenoid synthases"/>
    <property type="match status" value="1"/>
</dbReference>
<evidence type="ECO:0000313" key="7">
    <source>
        <dbReference type="EMBL" id="KAF8680827.1"/>
    </source>
</evidence>